<dbReference type="PROSITE" id="PS50181">
    <property type="entry name" value="FBOX"/>
    <property type="match status" value="1"/>
</dbReference>
<accession>A0A8T0WST0</accession>
<dbReference type="PANTHER" id="PTHR31111:SF133">
    <property type="entry name" value="OS07G0196600 PROTEIN"/>
    <property type="match status" value="1"/>
</dbReference>
<gene>
    <name evidence="2" type="ORF">PVAP13_1NG185200</name>
</gene>
<dbReference type="AlphaFoldDB" id="A0A8T0WST0"/>
<evidence type="ECO:0000313" key="3">
    <source>
        <dbReference type="Proteomes" id="UP000823388"/>
    </source>
</evidence>
<dbReference type="Pfam" id="PF00646">
    <property type="entry name" value="F-box"/>
    <property type="match status" value="1"/>
</dbReference>
<dbReference type="InterPro" id="IPR013187">
    <property type="entry name" value="F-box-assoc_dom_typ3"/>
</dbReference>
<organism evidence="2 3">
    <name type="scientific">Panicum virgatum</name>
    <name type="common">Blackwell switchgrass</name>
    <dbReference type="NCBI Taxonomy" id="38727"/>
    <lineage>
        <taxon>Eukaryota</taxon>
        <taxon>Viridiplantae</taxon>
        <taxon>Streptophyta</taxon>
        <taxon>Embryophyta</taxon>
        <taxon>Tracheophyta</taxon>
        <taxon>Spermatophyta</taxon>
        <taxon>Magnoliopsida</taxon>
        <taxon>Liliopsida</taxon>
        <taxon>Poales</taxon>
        <taxon>Poaceae</taxon>
        <taxon>PACMAD clade</taxon>
        <taxon>Panicoideae</taxon>
        <taxon>Panicodae</taxon>
        <taxon>Paniceae</taxon>
        <taxon>Panicinae</taxon>
        <taxon>Panicum</taxon>
        <taxon>Panicum sect. Hiantes</taxon>
    </lineage>
</organism>
<dbReference type="PANTHER" id="PTHR31111">
    <property type="entry name" value="BNAA05G37150D PROTEIN-RELATED"/>
    <property type="match status" value="1"/>
</dbReference>
<keyword evidence="3" id="KW-1185">Reference proteome</keyword>
<sequence length="343" mass="37811">MAARNLLSQGGVLPLPADALYEILLRVPARDLCRLRAVCRPWRCLLSDPHFIAAHAARHPEPPLILAGYNTALRDDGIICDIMDLTGRVIKRIRATGVDTGGTKEPVAHEPDTTCSSAETALGQVPSTGEYKVLRVLEHFNDHDGQLYEVCTVNRGSNAWWRGKKPVPRTVRLGLWLTVVVNGIVYFFYDEQDRAQDPALDGIASFDLGIEEWRASLRGPLSSIVNAAVWHNFAYELTMAALNGCLVVVHQRTVSSMNLWFLMDFERGLWVKQHNIIVPPIVWHALPAHPLLVLNDGRIVIIHIGSIIRVYNPTNNTSTAEMGYCCAVGLYPGSPLGLANGAS</sequence>
<name>A0A8T0WST0_PANVG</name>
<proteinExistence type="predicted"/>
<protein>
    <recommendedName>
        <fullName evidence="1">F-box domain-containing protein</fullName>
    </recommendedName>
</protein>
<evidence type="ECO:0000259" key="1">
    <source>
        <dbReference type="PROSITE" id="PS50181"/>
    </source>
</evidence>
<dbReference type="InterPro" id="IPR036047">
    <property type="entry name" value="F-box-like_dom_sf"/>
</dbReference>
<dbReference type="Proteomes" id="UP000823388">
    <property type="component" value="Chromosome 1N"/>
</dbReference>
<dbReference type="SUPFAM" id="SSF117281">
    <property type="entry name" value="Kelch motif"/>
    <property type="match status" value="1"/>
</dbReference>
<dbReference type="Pfam" id="PF08268">
    <property type="entry name" value="FBA_3"/>
    <property type="match status" value="1"/>
</dbReference>
<dbReference type="InterPro" id="IPR015915">
    <property type="entry name" value="Kelch-typ_b-propeller"/>
</dbReference>
<dbReference type="InterPro" id="IPR001810">
    <property type="entry name" value="F-box_dom"/>
</dbReference>
<dbReference type="SMART" id="SM00256">
    <property type="entry name" value="FBOX"/>
    <property type="match status" value="1"/>
</dbReference>
<dbReference type="EMBL" id="CM029038">
    <property type="protein sequence ID" value="KAG2650008.1"/>
    <property type="molecule type" value="Genomic_DNA"/>
</dbReference>
<reference evidence="2" key="1">
    <citation type="submission" date="2020-05" db="EMBL/GenBank/DDBJ databases">
        <title>WGS assembly of Panicum virgatum.</title>
        <authorList>
            <person name="Lovell J.T."/>
            <person name="Jenkins J."/>
            <person name="Shu S."/>
            <person name="Juenger T.E."/>
            <person name="Schmutz J."/>
        </authorList>
    </citation>
    <scope>NUCLEOTIDE SEQUENCE</scope>
    <source>
        <strain evidence="2">AP13</strain>
    </source>
</reference>
<dbReference type="SUPFAM" id="SSF81383">
    <property type="entry name" value="F-box domain"/>
    <property type="match status" value="1"/>
</dbReference>
<evidence type="ECO:0000313" key="2">
    <source>
        <dbReference type="EMBL" id="KAG2650008.1"/>
    </source>
</evidence>
<feature type="domain" description="F-box" evidence="1">
    <location>
        <begin position="9"/>
        <end position="55"/>
    </location>
</feature>
<dbReference type="NCBIfam" id="TIGR01640">
    <property type="entry name" value="F_box_assoc_1"/>
    <property type="match status" value="1"/>
</dbReference>
<dbReference type="Gene3D" id="1.20.1280.50">
    <property type="match status" value="1"/>
</dbReference>
<dbReference type="CDD" id="cd22157">
    <property type="entry name" value="F-box_AtFBW1-like"/>
    <property type="match status" value="1"/>
</dbReference>
<dbReference type="InterPro" id="IPR017451">
    <property type="entry name" value="F-box-assoc_interact_dom"/>
</dbReference>
<comment type="caution">
    <text evidence="2">The sequence shown here is derived from an EMBL/GenBank/DDBJ whole genome shotgun (WGS) entry which is preliminary data.</text>
</comment>